<evidence type="ECO:0000256" key="11">
    <source>
        <dbReference type="ARBA" id="ARBA00022842"/>
    </source>
</evidence>
<evidence type="ECO:0000256" key="10">
    <source>
        <dbReference type="ARBA" id="ARBA00022839"/>
    </source>
</evidence>
<feature type="domain" description="Exonuclease" evidence="19">
    <location>
        <begin position="2"/>
        <end position="179"/>
    </location>
</feature>
<evidence type="ECO:0000256" key="5">
    <source>
        <dbReference type="ARBA" id="ARBA00022695"/>
    </source>
</evidence>
<dbReference type="Pfam" id="PF00929">
    <property type="entry name" value="RNase_T"/>
    <property type="match status" value="1"/>
</dbReference>
<dbReference type="GO" id="GO:0045004">
    <property type="term" value="P:DNA replication proofreading"/>
    <property type="evidence" value="ECO:0007669"/>
    <property type="project" value="TreeGrafter"/>
</dbReference>
<keyword evidence="11 17" id="KW-0460">Magnesium</keyword>
<evidence type="ECO:0000256" key="17">
    <source>
        <dbReference type="PIRSR" id="PIRSR606309-3"/>
    </source>
</evidence>
<dbReference type="GO" id="GO:0046872">
    <property type="term" value="F:metal ion binding"/>
    <property type="evidence" value="ECO:0007669"/>
    <property type="project" value="UniProtKB-KW"/>
</dbReference>
<protein>
    <recommendedName>
        <fullName evidence="3 18">DNA polymerase III subunit epsilon</fullName>
        <ecNumber evidence="2 18">2.7.7.7</ecNumber>
    </recommendedName>
</protein>
<dbReference type="GO" id="GO:0005829">
    <property type="term" value="C:cytosol"/>
    <property type="evidence" value="ECO:0007669"/>
    <property type="project" value="TreeGrafter"/>
</dbReference>
<feature type="binding site" evidence="16">
    <location>
        <position position="7"/>
    </location>
    <ligand>
        <name>substrate</name>
    </ligand>
</feature>
<keyword evidence="13 17" id="KW-0464">Manganese</keyword>
<evidence type="ECO:0000256" key="9">
    <source>
        <dbReference type="ARBA" id="ARBA00022801"/>
    </source>
</evidence>
<dbReference type="GO" id="GO:0008408">
    <property type="term" value="F:3'-5' exonuclease activity"/>
    <property type="evidence" value="ECO:0007669"/>
    <property type="project" value="TreeGrafter"/>
</dbReference>
<evidence type="ECO:0000256" key="3">
    <source>
        <dbReference type="ARBA" id="ARBA00020352"/>
    </source>
</evidence>
<feature type="binding site" evidence="16">
    <location>
        <position position="162"/>
    </location>
    <ligand>
        <name>substrate</name>
    </ligand>
</feature>
<keyword evidence="7 18" id="KW-0540">Nuclease</keyword>
<evidence type="ECO:0000256" key="16">
    <source>
        <dbReference type="PIRSR" id="PIRSR606309-2"/>
    </source>
</evidence>
<feature type="active site" description="Proton acceptor" evidence="15">
    <location>
        <position position="157"/>
    </location>
</feature>
<evidence type="ECO:0000256" key="6">
    <source>
        <dbReference type="ARBA" id="ARBA00022705"/>
    </source>
</evidence>
<feature type="binding site" evidence="17">
    <location>
        <position position="7"/>
    </location>
    <ligand>
        <name>a divalent metal cation</name>
        <dbReference type="ChEBI" id="CHEBI:60240"/>
        <label>1</label>
        <note>catalytic</note>
    </ligand>
</feature>
<dbReference type="PANTHER" id="PTHR30231">
    <property type="entry name" value="DNA POLYMERASE III SUBUNIT EPSILON"/>
    <property type="match status" value="1"/>
</dbReference>
<dbReference type="CDD" id="cd06131">
    <property type="entry name" value="DNA_pol_III_epsilon_Ecoli_like"/>
    <property type="match status" value="1"/>
</dbReference>
<dbReference type="GO" id="GO:0003677">
    <property type="term" value="F:DNA binding"/>
    <property type="evidence" value="ECO:0007669"/>
    <property type="project" value="InterPro"/>
</dbReference>
<dbReference type="GO" id="GO:0003887">
    <property type="term" value="F:DNA-directed DNA polymerase activity"/>
    <property type="evidence" value="ECO:0007669"/>
    <property type="project" value="UniProtKB-KW"/>
</dbReference>
<name>A0A4R3ID85_9GAMM</name>
<dbReference type="EC" id="2.7.7.7" evidence="2 18"/>
<evidence type="ECO:0000256" key="13">
    <source>
        <dbReference type="ARBA" id="ARBA00023211"/>
    </source>
</evidence>
<proteinExistence type="predicted"/>
<dbReference type="SUPFAM" id="SSF53098">
    <property type="entry name" value="Ribonuclease H-like"/>
    <property type="match status" value="1"/>
</dbReference>
<dbReference type="SMART" id="SM00479">
    <property type="entry name" value="EXOIII"/>
    <property type="match status" value="1"/>
</dbReference>
<keyword evidence="8 17" id="KW-0479">Metal-binding</keyword>
<evidence type="ECO:0000256" key="4">
    <source>
        <dbReference type="ARBA" id="ARBA00022679"/>
    </source>
</evidence>
<dbReference type="NCBIfam" id="TIGR00573">
    <property type="entry name" value="dnaq"/>
    <property type="match status" value="1"/>
</dbReference>
<organism evidence="20 21">
    <name type="scientific">Reinekea marinisedimentorum</name>
    <dbReference type="NCBI Taxonomy" id="230495"/>
    <lineage>
        <taxon>Bacteria</taxon>
        <taxon>Pseudomonadati</taxon>
        <taxon>Pseudomonadota</taxon>
        <taxon>Gammaproteobacteria</taxon>
        <taxon>Oceanospirillales</taxon>
        <taxon>Saccharospirillaceae</taxon>
        <taxon>Reinekea</taxon>
    </lineage>
</organism>
<keyword evidence="6 18" id="KW-0235">DNA replication</keyword>
<feature type="binding site" evidence="16">
    <location>
        <position position="9"/>
    </location>
    <ligand>
        <name>substrate</name>
    </ligand>
</feature>
<keyword evidence="12 18" id="KW-0239">DNA-directed DNA polymerase</keyword>
<evidence type="ECO:0000256" key="8">
    <source>
        <dbReference type="ARBA" id="ARBA00022723"/>
    </source>
</evidence>
<keyword evidence="4 18" id="KW-0808">Transferase</keyword>
<comment type="cofactor">
    <cofactor evidence="1 18">
        <name>Mn(2+)</name>
        <dbReference type="ChEBI" id="CHEBI:29035"/>
    </cofactor>
</comment>
<accession>A0A4R3ID85</accession>
<comment type="cofactor">
    <cofactor evidence="17">
        <name>Mg(2+)</name>
        <dbReference type="ChEBI" id="CHEBI:18420"/>
    </cofactor>
    <cofactor evidence="17">
        <name>Mn(2+)</name>
        <dbReference type="ChEBI" id="CHEBI:29035"/>
    </cofactor>
    <text evidence="17">Binds 2 divalent metal cations. Magnesium or manganese.</text>
</comment>
<comment type="catalytic activity">
    <reaction evidence="14 18">
        <text>DNA(n) + a 2'-deoxyribonucleoside 5'-triphosphate = DNA(n+1) + diphosphate</text>
        <dbReference type="Rhea" id="RHEA:22508"/>
        <dbReference type="Rhea" id="RHEA-COMP:17339"/>
        <dbReference type="Rhea" id="RHEA-COMP:17340"/>
        <dbReference type="ChEBI" id="CHEBI:33019"/>
        <dbReference type="ChEBI" id="CHEBI:61560"/>
        <dbReference type="ChEBI" id="CHEBI:173112"/>
        <dbReference type="EC" id="2.7.7.7"/>
    </reaction>
</comment>
<evidence type="ECO:0000256" key="15">
    <source>
        <dbReference type="PIRSR" id="PIRSR606309-1"/>
    </source>
</evidence>
<dbReference type="Proteomes" id="UP000295793">
    <property type="component" value="Unassembled WGS sequence"/>
</dbReference>
<evidence type="ECO:0000256" key="14">
    <source>
        <dbReference type="ARBA" id="ARBA00049244"/>
    </source>
</evidence>
<evidence type="ECO:0000256" key="12">
    <source>
        <dbReference type="ARBA" id="ARBA00022932"/>
    </source>
</evidence>
<evidence type="ECO:0000256" key="18">
    <source>
        <dbReference type="RuleBase" id="RU364087"/>
    </source>
</evidence>
<feature type="binding site" evidence="17">
    <location>
        <position position="9"/>
    </location>
    <ligand>
        <name>a divalent metal cation</name>
        <dbReference type="ChEBI" id="CHEBI:60240"/>
        <label>1</label>
        <note>catalytic</note>
    </ligand>
</feature>
<dbReference type="FunFam" id="3.30.420.10:FF:000012">
    <property type="entry name" value="DNA polymerase III subunit epsilon"/>
    <property type="match status" value="1"/>
</dbReference>
<comment type="function">
    <text evidence="18">DNA polymerase III is a complex, multichain enzyme responsible for most of the replicative synthesis in bacteria. The epsilon subunit contain the editing function and is a proofreading 3'-5' exonuclease.</text>
</comment>
<dbReference type="Gene3D" id="3.30.420.10">
    <property type="entry name" value="Ribonuclease H-like superfamily/Ribonuclease H"/>
    <property type="match status" value="1"/>
</dbReference>
<feature type="binding site" evidence="16">
    <location>
        <position position="52"/>
    </location>
    <ligand>
        <name>substrate</name>
    </ligand>
</feature>
<comment type="caution">
    <text evidence="20">The sequence shown here is derived from an EMBL/GenBank/DDBJ whole genome shotgun (WGS) entry which is preliminary data.</text>
</comment>
<keyword evidence="9 18" id="KW-0378">Hydrolase</keyword>
<keyword evidence="10 18" id="KW-0269">Exonuclease</keyword>
<sequence length="240" mass="26972">MRLVILDTETTGLNPKKGDRIVEVGCVEMVERKLTGRHYHEYINPERDIPDEVVAVHGIDNERVKDCPKFRDIAVDLWTWLEGADLVIHNAAFDMGFLNAEFQRFADEQGESFAPLESVCGVIDTLKIAREKHPGSKVSLDALCKRYDIDNSHRTLHGALLDSEILADVYLYLTGGQTDLMLAEDEEEDTSDVDLDFSALGEVKANLITVKPSNDELEAHKLFMEMLAKKSGKEIDWPAV</sequence>
<dbReference type="AlphaFoldDB" id="A0A4R3ID85"/>
<dbReference type="InterPro" id="IPR036397">
    <property type="entry name" value="RNaseH_sf"/>
</dbReference>
<keyword evidence="5 18" id="KW-0548">Nucleotidyltransferase</keyword>
<dbReference type="InterPro" id="IPR012337">
    <property type="entry name" value="RNaseH-like_sf"/>
</dbReference>
<dbReference type="NCBIfam" id="TIGR01406">
    <property type="entry name" value="dnaQ_proteo"/>
    <property type="match status" value="1"/>
</dbReference>
<keyword evidence="21" id="KW-1185">Reference proteome</keyword>
<evidence type="ECO:0000256" key="2">
    <source>
        <dbReference type="ARBA" id="ARBA00012417"/>
    </source>
</evidence>
<evidence type="ECO:0000259" key="19">
    <source>
        <dbReference type="SMART" id="SM00479"/>
    </source>
</evidence>
<comment type="subunit">
    <text evidence="18">DNA polymerase III contains a core (composed of alpha, epsilon and theta chains) that associates with a tau subunit. This core dimerizes to form the POLIII' complex. PolIII' associates with the gamma complex (composed of gamma, delta, delta', psi and chi chains) and with the beta chain to form the complete DNA polymerase III complex.</text>
</comment>
<dbReference type="InterPro" id="IPR006309">
    <property type="entry name" value="DnaQ_proteo"/>
</dbReference>
<dbReference type="OrthoDB" id="9804290at2"/>
<evidence type="ECO:0000313" key="20">
    <source>
        <dbReference type="EMBL" id="TCS42615.1"/>
    </source>
</evidence>
<dbReference type="InterPro" id="IPR006054">
    <property type="entry name" value="DnaQ"/>
</dbReference>
<feature type="binding site" evidence="17">
    <location>
        <position position="162"/>
    </location>
    <ligand>
        <name>a divalent metal cation</name>
        <dbReference type="ChEBI" id="CHEBI:60240"/>
        <label>1</label>
        <note>catalytic</note>
    </ligand>
</feature>
<dbReference type="EMBL" id="SLZR01000003">
    <property type="protein sequence ID" value="TCS42615.1"/>
    <property type="molecule type" value="Genomic_DNA"/>
</dbReference>
<feature type="binding site" evidence="16">
    <location>
        <position position="57"/>
    </location>
    <ligand>
        <name>substrate</name>
    </ligand>
</feature>
<gene>
    <name evidence="18" type="primary">dnaQ</name>
    <name evidence="20" type="ORF">BCF53_103282</name>
</gene>
<dbReference type="RefSeq" id="WP_132700527.1">
    <property type="nucleotide sequence ID" value="NZ_SLZR01000003.1"/>
</dbReference>
<evidence type="ECO:0000256" key="7">
    <source>
        <dbReference type="ARBA" id="ARBA00022722"/>
    </source>
</evidence>
<dbReference type="InterPro" id="IPR013520">
    <property type="entry name" value="Ribonucl_H"/>
</dbReference>
<evidence type="ECO:0000313" key="21">
    <source>
        <dbReference type="Proteomes" id="UP000295793"/>
    </source>
</evidence>
<reference evidence="20 21" key="1">
    <citation type="submission" date="2019-03" db="EMBL/GenBank/DDBJ databases">
        <title>Genomic Encyclopedia of Archaeal and Bacterial Type Strains, Phase II (KMG-II): from individual species to whole genera.</title>
        <authorList>
            <person name="Goeker M."/>
        </authorList>
    </citation>
    <scope>NUCLEOTIDE SEQUENCE [LARGE SCALE GENOMIC DNA]</scope>
    <source>
        <strain evidence="20 21">DSM 15388</strain>
    </source>
</reference>
<dbReference type="PANTHER" id="PTHR30231:SF41">
    <property type="entry name" value="DNA POLYMERASE III SUBUNIT EPSILON"/>
    <property type="match status" value="1"/>
</dbReference>
<evidence type="ECO:0000256" key="1">
    <source>
        <dbReference type="ARBA" id="ARBA00001936"/>
    </source>
</evidence>
<dbReference type="NCBIfam" id="NF004316">
    <property type="entry name" value="PRK05711.1"/>
    <property type="match status" value="1"/>
</dbReference>